<comment type="caution">
    <text evidence="1">The sequence shown here is derived from an EMBL/GenBank/DDBJ whole genome shotgun (WGS) entry which is preliminary data.</text>
</comment>
<accession>A0A5C6BTM2</accession>
<keyword evidence="2" id="KW-1185">Reference proteome</keyword>
<sequence length="118" mass="13220">MWSGSPASRLCTSHDMVRSYLGTAAEVAKSLKAANRRRANPTALSLPDSKTENLACTRCSVYLLMYPIVRVGTVSVRNHWTLDGILSRLFLHCMTGKNMWGIKMLCLRWLSIFLPGVF</sequence>
<gene>
    <name evidence="1" type="ORF">Pla52o_55540</name>
</gene>
<evidence type="ECO:0000313" key="2">
    <source>
        <dbReference type="Proteomes" id="UP000316304"/>
    </source>
</evidence>
<dbReference type="AlphaFoldDB" id="A0A5C6BTM2"/>
<reference evidence="1 2" key="1">
    <citation type="submission" date="2019-02" db="EMBL/GenBank/DDBJ databases">
        <title>Deep-cultivation of Planctomycetes and their phenomic and genomic characterization uncovers novel biology.</title>
        <authorList>
            <person name="Wiegand S."/>
            <person name="Jogler M."/>
            <person name="Boedeker C."/>
            <person name="Pinto D."/>
            <person name="Vollmers J."/>
            <person name="Rivas-Marin E."/>
            <person name="Kohn T."/>
            <person name="Peeters S.H."/>
            <person name="Heuer A."/>
            <person name="Rast P."/>
            <person name="Oberbeckmann S."/>
            <person name="Bunk B."/>
            <person name="Jeske O."/>
            <person name="Meyerdierks A."/>
            <person name="Storesund J.E."/>
            <person name="Kallscheuer N."/>
            <person name="Luecker S."/>
            <person name="Lage O.M."/>
            <person name="Pohl T."/>
            <person name="Merkel B.J."/>
            <person name="Hornburger P."/>
            <person name="Mueller R.-W."/>
            <person name="Bruemmer F."/>
            <person name="Labrenz M."/>
            <person name="Spormann A.M."/>
            <person name="Op Den Camp H."/>
            <person name="Overmann J."/>
            <person name="Amann R."/>
            <person name="Jetten M.S.M."/>
            <person name="Mascher T."/>
            <person name="Medema M.H."/>
            <person name="Devos D.P."/>
            <person name="Kaster A.-K."/>
            <person name="Ovreas L."/>
            <person name="Rohde M."/>
            <person name="Galperin M.Y."/>
            <person name="Jogler C."/>
        </authorList>
    </citation>
    <scope>NUCLEOTIDE SEQUENCE [LARGE SCALE GENOMIC DNA]</scope>
    <source>
        <strain evidence="1 2">Pla52o</strain>
    </source>
</reference>
<name>A0A5C6BTM2_9BACT</name>
<organism evidence="1 2">
    <name type="scientific">Novipirellula galeiformis</name>
    <dbReference type="NCBI Taxonomy" id="2528004"/>
    <lineage>
        <taxon>Bacteria</taxon>
        <taxon>Pseudomonadati</taxon>
        <taxon>Planctomycetota</taxon>
        <taxon>Planctomycetia</taxon>
        <taxon>Pirellulales</taxon>
        <taxon>Pirellulaceae</taxon>
        <taxon>Novipirellula</taxon>
    </lineage>
</organism>
<proteinExistence type="predicted"/>
<evidence type="ECO:0000313" key="1">
    <source>
        <dbReference type="EMBL" id="TWU15017.1"/>
    </source>
</evidence>
<dbReference type="EMBL" id="SJPT01000016">
    <property type="protein sequence ID" value="TWU15017.1"/>
    <property type="molecule type" value="Genomic_DNA"/>
</dbReference>
<dbReference type="Proteomes" id="UP000316304">
    <property type="component" value="Unassembled WGS sequence"/>
</dbReference>
<protein>
    <submittedName>
        <fullName evidence="1">Uncharacterized protein</fullName>
    </submittedName>
</protein>